<feature type="coiled-coil region" evidence="2">
    <location>
        <begin position="42"/>
        <end position="76"/>
    </location>
</feature>
<dbReference type="EMBL" id="JANGAC010000008">
    <property type="protein sequence ID" value="MCQ4923853.1"/>
    <property type="molecule type" value="Genomic_DNA"/>
</dbReference>
<evidence type="ECO:0000256" key="2">
    <source>
        <dbReference type="SAM" id="Coils"/>
    </source>
</evidence>
<sequence length="243" mass="27315">MKKAKEYIALTLVSIFLGVILSIQFKTINKTVGEGVLPTQRAQQLAVELKKAQNERESQTKRIEELEAKIKQYEMSEVDKNVYAENLYNDTMKYRTLAGYLDLEGPGIVMEINDPPVDLEFGEGYSIIDELELVLQVISVLNAADAEAISINDQRYTAFTEIEKAGNHIEINGVSTSVPIVIKAIGKPETLESALNLKGGIVTHLRSYDYLVQVNQESNITIPKYRKIKEFIYSSPVEENINQ</sequence>
<reference evidence="4 5" key="1">
    <citation type="submission" date="2022-06" db="EMBL/GenBank/DDBJ databases">
        <title>Isolation of gut microbiota from human fecal samples.</title>
        <authorList>
            <person name="Pamer E.G."/>
            <person name="Barat B."/>
            <person name="Waligurski E."/>
            <person name="Medina S."/>
            <person name="Paddock L."/>
            <person name="Mostad J."/>
        </authorList>
    </citation>
    <scope>NUCLEOTIDE SEQUENCE [LARGE SCALE GENOMIC DNA]</scope>
    <source>
        <strain evidence="4 5">DFI.7.95</strain>
    </source>
</reference>
<keyword evidence="3" id="KW-1133">Transmembrane helix</keyword>
<name>A0ABT1SBL6_9FIRM</name>
<dbReference type="PANTHER" id="PTHR37313">
    <property type="entry name" value="UPF0749 PROTEIN RV1825"/>
    <property type="match status" value="1"/>
</dbReference>
<comment type="caution">
    <text evidence="4">The sequence shown here is derived from an EMBL/GenBank/DDBJ whole genome shotgun (WGS) entry which is preliminary data.</text>
</comment>
<comment type="similarity">
    <text evidence="1">Belongs to the UPF0749 family.</text>
</comment>
<keyword evidence="3" id="KW-0472">Membrane</keyword>
<keyword evidence="5" id="KW-1185">Reference proteome</keyword>
<evidence type="ECO:0000256" key="3">
    <source>
        <dbReference type="SAM" id="Phobius"/>
    </source>
</evidence>
<dbReference type="InterPro" id="IPR010273">
    <property type="entry name" value="DUF881"/>
</dbReference>
<feature type="transmembrane region" description="Helical" evidence="3">
    <location>
        <begin position="7"/>
        <end position="25"/>
    </location>
</feature>
<organism evidence="4 5">
    <name type="scientific">Tissierella carlieri</name>
    <dbReference type="NCBI Taxonomy" id="689904"/>
    <lineage>
        <taxon>Bacteria</taxon>
        <taxon>Bacillati</taxon>
        <taxon>Bacillota</taxon>
        <taxon>Tissierellia</taxon>
        <taxon>Tissierellales</taxon>
        <taxon>Tissierellaceae</taxon>
        <taxon>Tissierella</taxon>
    </lineage>
</organism>
<evidence type="ECO:0000256" key="1">
    <source>
        <dbReference type="ARBA" id="ARBA00009108"/>
    </source>
</evidence>
<proteinExistence type="inferred from homology"/>
<dbReference type="Proteomes" id="UP001524478">
    <property type="component" value="Unassembled WGS sequence"/>
</dbReference>
<evidence type="ECO:0000313" key="4">
    <source>
        <dbReference type="EMBL" id="MCQ4923853.1"/>
    </source>
</evidence>
<protein>
    <submittedName>
        <fullName evidence="4">DUF881 domain-containing protein</fullName>
    </submittedName>
</protein>
<dbReference type="PANTHER" id="PTHR37313:SF2">
    <property type="entry name" value="UPF0749 PROTEIN YLXX"/>
    <property type="match status" value="1"/>
</dbReference>
<dbReference type="Pfam" id="PF05949">
    <property type="entry name" value="DUF881"/>
    <property type="match status" value="1"/>
</dbReference>
<gene>
    <name evidence="4" type="ORF">NE686_12195</name>
</gene>
<keyword evidence="3" id="KW-0812">Transmembrane</keyword>
<keyword evidence="2" id="KW-0175">Coiled coil</keyword>
<evidence type="ECO:0000313" key="5">
    <source>
        <dbReference type="Proteomes" id="UP001524478"/>
    </source>
</evidence>
<dbReference type="RefSeq" id="WP_216561180.1">
    <property type="nucleotide sequence ID" value="NZ_CP172320.1"/>
</dbReference>
<accession>A0ABT1SBL6</accession>